<dbReference type="PANTHER" id="PTHR35526:SF3">
    <property type="entry name" value="ANTI-SIGMA-F FACTOR RSBW"/>
    <property type="match status" value="1"/>
</dbReference>
<keyword evidence="1" id="KW-0808">Transferase</keyword>
<dbReference type="CDD" id="cd16936">
    <property type="entry name" value="HATPase_RsbW-like"/>
    <property type="match status" value="1"/>
</dbReference>
<dbReference type="Proteomes" id="UP001596135">
    <property type="component" value="Unassembled WGS sequence"/>
</dbReference>
<sequence length="130" mass="14042">MTLDPAELSAHTARDVLRTVCTEARIVSETIETALLLVSELVTNAVVHGGGRPALDIDVRPDLMHVSVSDNAPGTPHVAHEPVTSEHGRGLFLVETLASRWGVQPSDGNNKTVWFELDRVPRTPPGLRPV</sequence>
<evidence type="ECO:0000313" key="4">
    <source>
        <dbReference type="Proteomes" id="UP001596135"/>
    </source>
</evidence>
<keyword evidence="1" id="KW-0418">Kinase</keyword>
<keyword evidence="3" id="KW-0067">ATP-binding</keyword>
<dbReference type="InterPro" id="IPR003594">
    <property type="entry name" value="HATPase_dom"/>
</dbReference>
<evidence type="ECO:0000313" key="3">
    <source>
        <dbReference type="EMBL" id="MFC6041891.1"/>
    </source>
</evidence>
<dbReference type="Pfam" id="PF13581">
    <property type="entry name" value="HATPase_c_2"/>
    <property type="match status" value="1"/>
</dbReference>
<evidence type="ECO:0000259" key="2">
    <source>
        <dbReference type="Pfam" id="PF13581"/>
    </source>
</evidence>
<dbReference type="Gene3D" id="3.30.565.10">
    <property type="entry name" value="Histidine kinase-like ATPase, C-terminal domain"/>
    <property type="match status" value="1"/>
</dbReference>
<name>A0ABW1LEF8_9ACTN</name>
<feature type="domain" description="Histidine kinase/HSP90-like ATPase" evidence="2">
    <location>
        <begin position="9"/>
        <end position="110"/>
    </location>
</feature>
<organism evidence="3 4">
    <name type="scientific">Nocardioides hankookensis</name>
    <dbReference type="NCBI Taxonomy" id="443157"/>
    <lineage>
        <taxon>Bacteria</taxon>
        <taxon>Bacillati</taxon>
        <taxon>Actinomycetota</taxon>
        <taxon>Actinomycetes</taxon>
        <taxon>Propionibacteriales</taxon>
        <taxon>Nocardioidaceae</taxon>
        <taxon>Nocardioides</taxon>
    </lineage>
</organism>
<protein>
    <submittedName>
        <fullName evidence="3">ATP-binding protein</fullName>
    </submittedName>
</protein>
<dbReference type="InterPro" id="IPR050267">
    <property type="entry name" value="Anti-sigma-factor_SerPK"/>
</dbReference>
<keyword evidence="4" id="KW-1185">Reference proteome</keyword>
<dbReference type="GO" id="GO:0005524">
    <property type="term" value="F:ATP binding"/>
    <property type="evidence" value="ECO:0007669"/>
    <property type="project" value="UniProtKB-KW"/>
</dbReference>
<accession>A0ABW1LEF8</accession>
<dbReference type="EMBL" id="JBHSRJ010000001">
    <property type="protein sequence ID" value="MFC6041891.1"/>
    <property type="molecule type" value="Genomic_DNA"/>
</dbReference>
<reference evidence="4" key="1">
    <citation type="journal article" date="2019" name="Int. J. Syst. Evol. Microbiol.">
        <title>The Global Catalogue of Microorganisms (GCM) 10K type strain sequencing project: providing services to taxonomists for standard genome sequencing and annotation.</title>
        <authorList>
            <consortium name="The Broad Institute Genomics Platform"/>
            <consortium name="The Broad Institute Genome Sequencing Center for Infectious Disease"/>
            <person name="Wu L."/>
            <person name="Ma J."/>
        </authorList>
    </citation>
    <scope>NUCLEOTIDE SEQUENCE [LARGE SCALE GENOMIC DNA]</scope>
    <source>
        <strain evidence="4">CCUG 54522</strain>
    </source>
</reference>
<gene>
    <name evidence="3" type="ORF">ACFPYL_02330</name>
</gene>
<dbReference type="InterPro" id="IPR036890">
    <property type="entry name" value="HATPase_C_sf"/>
</dbReference>
<evidence type="ECO:0000256" key="1">
    <source>
        <dbReference type="ARBA" id="ARBA00022527"/>
    </source>
</evidence>
<comment type="caution">
    <text evidence="3">The sequence shown here is derived from an EMBL/GenBank/DDBJ whole genome shotgun (WGS) entry which is preliminary data.</text>
</comment>
<dbReference type="PANTHER" id="PTHR35526">
    <property type="entry name" value="ANTI-SIGMA-F FACTOR RSBW-RELATED"/>
    <property type="match status" value="1"/>
</dbReference>
<dbReference type="SUPFAM" id="SSF55874">
    <property type="entry name" value="ATPase domain of HSP90 chaperone/DNA topoisomerase II/histidine kinase"/>
    <property type="match status" value="1"/>
</dbReference>
<dbReference type="RefSeq" id="WP_379149930.1">
    <property type="nucleotide sequence ID" value="NZ_JBHSRJ010000001.1"/>
</dbReference>
<keyword evidence="1" id="KW-0723">Serine/threonine-protein kinase</keyword>
<proteinExistence type="predicted"/>
<keyword evidence="3" id="KW-0547">Nucleotide-binding</keyword>